<dbReference type="RefSeq" id="XP_014182796.1">
    <property type="nucleotide sequence ID" value="XM_014327321.1"/>
</dbReference>
<evidence type="ECO:0000256" key="2">
    <source>
        <dbReference type="ARBA" id="ARBA00022692"/>
    </source>
</evidence>
<accession>J4UIW7</accession>
<organism evidence="7 8">
    <name type="scientific">Trichosporon asahii var. asahii (strain ATCC 90039 / CBS 2479 / JCM 2466 / KCTC 7840 / NBRC 103889/ NCYC 2677 / UAMH 7654)</name>
    <name type="common">Yeast</name>
    <dbReference type="NCBI Taxonomy" id="1186058"/>
    <lineage>
        <taxon>Eukaryota</taxon>
        <taxon>Fungi</taxon>
        <taxon>Dikarya</taxon>
        <taxon>Basidiomycota</taxon>
        <taxon>Agaricomycotina</taxon>
        <taxon>Tremellomycetes</taxon>
        <taxon>Trichosporonales</taxon>
        <taxon>Trichosporonaceae</taxon>
        <taxon>Trichosporon</taxon>
    </lineage>
</organism>
<feature type="transmembrane region" description="Helical" evidence="6">
    <location>
        <begin position="251"/>
        <end position="277"/>
    </location>
</feature>
<dbReference type="Pfam" id="PF07690">
    <property type="entry name" value="MFS_1"/>
    <property type="match status" value="1"/>
</dbReference>
<evidence type="ECO:0000256" key="4">
    <source>
        <dbReference type="ARBA" id="ARBA00023136"/>
    </source>
</evidence>
<evidence type="ECO:0000313" key="8">
    <source>
        <dbReference type="Proteomes" id="UP000002748"/>
    </source>
</evidence>
<comment type="caution">
    <text evidence="7">The sequence shown here is derived from an EMBL/GenBank/DDBJ whole genome shotgun (WGS) entry which is preliminary data.</text>
</comment>
<evidence type="ECO:0000256" key="1">
    <source>
        <dbReference type="ARBA" id="ARBA00004141"/>
    </source>
</evidence>
<feature type="region of interest" description="Disordered" evidence="5">
    <location>
        <begin position="1"/>
        <end position="30"/>
    </location>
</feature>
<feature type="compositionally biased region" description="Basic and acidic residues" evidence="5">
    <location>
        <begin position="17"/>
        <end position="27"/>
    </location>
</feature>
<feature type="transmembrane region" description="Helical" evidence="6">
    <location>
        <begin position="289"/>
        <end position="309"/>
    </location>
</feature>
<dbReference type="InterPro" id="IPR036259">
    <property type="entry name" value="MFS_trans_sf"/>
</dbReference>
<protein>
    <submittedName>
        <fullName evidence="7">Uncharacterized protein</fullName>
    </submittedName>
</protein>
<feature type="transmembrane region" description="Helical" evidence="6">
    <location>
        <begin position="69"/>
        <end position="93"/>
    </location>
</feature>
<dbReference type="PANTHER" id="PTHR23501:SF87">
    <property type="entry name" value="SIDEROPHORE IRON TRANSPORTER 2"/>
    <property type="match status" value="1"/>
</dbReference>
<dbReference type="AlphaFoldDB" id="J4UIW7"/>
<evidence type="ECO:0000256" key="6">
    <source>
        <dbReference type="SAM" id="Phobius"/>
    </source>
</evidence>
<evidence type="ECO:0000313" key="7">
    <source>
        <dbReference type="EMBL" id="EJT51660.1"/>
    </source>
</evidence>
<dbReference type="HOGENOM" id="CLU_501723_0_0_1"/>
<name>J4UIW7_TRIAS</name>
<proteinExistence type="predicted"/>
<evidence type="ECO:0000256" key="3">
    <source>
        <dbReference type="ARBA" id="ARBA00022989"/>
    </source>
</evidence>
<feature type="transmembrane region" description="Helical" evidence="6">
    <location>
        <begin position="202"/>
        <end position="231"/>
    </location>
</feature>
<dbReference type="GO" id="GO:0005886">
    <property type="term" value="C:plasma membrane"/>
    <property type="evidence" value="ECO:0007669"/>
    <property type="project" value="TreeGrafter"/>
</dbReference>
<dbReference type="OrthoDB" id="2241241at2759"/>
<dbReference type="Proteomes" id="UP000002748">
    <property type="component" value="Unassembled WGS sequence"/>
</dbReference>
<dbReference type="GeneID" id="25990584"/>
<feature type="transmembrane region" description="Helical" evidence="6">
    <location>
        <begin position="457"/>
        <end position="476"/>
    </location>
</feature>
<keyword evidence="3 6" id="KW-1133">Transmembrane helix</keyword>
<dbReference type="EMBL" id="ALBS01000048">
    <property type="protein sequence ID" value="EJT51660.1"/>
    <property type="molecule type" value="Genomic_DNA"/>
</dbReference>
<feature type="transmembrane region" description="Helical" evidence="6">
    <location>
        <begin position="99"/>
        <end position="122"/>
    </location>
</feature>
<dbReference type="Gene3D" id="1.20.1250.20">
    <property type="entry name" value="MFS general substrate transporter like domains"/>
    <property type="match status" value="2"/>
</dbReference>
<dbReference type="KEGG" id="tasa:A1Q1_07072"/>
<dbReference type="GO" id="GO:0022857">
    <property type="term" value="F:transmembrane transporter activity"/>
    <property type="evidence" value="ECO:0007669"/>
    <property type="project" value="InterPro"/>
</dbReference>
<reference evidence="7 8" key="1">
    <citation type="journal article" date="2012" name="Eukaryot. Cell">
        <title>Draft genome sequence of CBS 2479, the standard type strain of Trichosporon asahii.</title>
        <authorList>
            <person name="Yang R.Y."/>
            <person name="Li H.T."/>
            <person name="Zhu H."/>
            <person name="Zhou G.P."/>
            <person name="Wang M."/>
            <person name="Wang L."/>
        </authorList>
    </citation>
    <scope>NUCLEOTIDE SEQUENCE [LARGE SCALE GENOMIC DNA]</scope>
    <source>
        <strain evidence="8">ATCC 90039 / CBS 2479 / JCM 2466 / KCTC 7840 / NCYC 2677 / UAMH 7654</strain>
    </source>
</reference>
<evidence type="ECO:0000256" key="5">
    <source>
        <dbReference type="SAM" id="MobiDB-lite"/>
    </source>
</evidence>
<keyword evidence="4 6" id="KW-0472">Membrane</keyword>
<dbReference type="PANTHER" id="PTHR23501">
    <property type="entry name" value="MAJOR FACILITATOR SUPERFAMILY"/>
    <property type="match status" value="1"/>
</dbReference>
<sequence length="543" mass="58452">MASPYERLSSGVDTDAESGRMRKDKSSPFRMVRTSPDAVATCTDASSVALAAIAYSLDGMTAPQLLPYALGHGMTFLLVGGTYLLGYALVGTASSFPPIYAGSVIYAAGYTALQILLALLVADATSLRYRGLSNALLAAPFLINVAASAQLLGWVLPDWRKGYAILAVLVPLSLLPVALVLKRNPTPSAREQREKKDMDWIGIFLGGIGLTLLLLTPFHFFGLVMCAIFVWHEVTAPNPLVPIALLKNPPVLAAALIGAVDFASFYLQFVYLYPFLLVVTDWSPRRATYALYTHAFAITVFGVLAGAVLHSTRRFKPTLLSGLIIRLLGVLMMFPAVRGPICAGILIAAQVLQGWGGGFASIASQVSAQASTTDVAGATAFVLLAAELGNCLGSAAATSVWNRRLPKALSEFVPGADMNRTLVEELFGSVSAILELDAADPVRQGAAEAYEAVMTRLLCYAALLAVIPPLLCIFMTRDVRLGDSVEGAEEGEEFRDEREQRERRFREEFRRREFRGVFDEVNERTPLVSPATSRPATRPASPS</sequence>
<feature type="transmembrane region" description="Helical" evidence="6">
    <location>
        <begin position="341"/>
        <end position="363"/>
    </location>
</feature>
<feature type="transmembrane region" description="Helical" evidence="6">
    <location>
        <begin position="134"/>
        <end position="156"/>
    </location>
</feature>
<comment type="subcellular location">
    <subcellularLocation>
        <location evidence="1">Membrane</location>
        <topology evidence="1">Multi-pass membrane protein</topology>
    </subcellularLocation>
</comment>
<gene>
    <name evidence="7" type="ORF">A1Q1_07072</name>
</gene>
<dbReference type="SUPFAM" id="SSF103473">
    <property type="entry name" value="MFS general substrate transporter"/>
    <property type="match status" value="1"/>
</dbReference>
<dbReference type="VEuPathDB" id="FungiDB:A1Q1_07072"/>
<keyword evidence="2 6" id="KW-0812">Transmembrane</keyword>
<dbReference type="InterPro" id="IPR011701">
    <property type="entry name" value="MFS"/>
</dbReference>
<feature type="transmembrane region" description="Helical" evidence="6">
    <location>
        <begin position="375"/>
        <end position="397"/>
    </location>
</feature>
<feature type="transmembrane region" description="Helical" evidence="6">
    <location>
        <begin position="162"/>
        <end position="181"/>
    </location>
</feature>